<keyword evidence="10" id="KW-1185">Reference proteome</keyword>
<reference evidence="9 10" key="1">
    <citation type="submission" date="2024-02" db="EMBL/GenBank/DDBJ databases">
        <authorList>
            <person name="Vignale AGUSTIN F."/>
            <person name="Sosa J E."/>
            <person name="Modenutti C."/>
        </authorList>
    </citation>
    <scope>NUCLEOTIDE SEQUENCE [LARGE SCALE GENOMIC DNA]</scope>
</reference>
<evidence type="ECO:0000313" key="10">
    <source>
        <dbReference type="Proteomes" id="UP001642360"/>
    </source>
</evidence>
<dbReference type="GO" id="GO:0005524">
    <property type="term" value="F:ATP binding"/>
    <property type="evidence" value="ECO:0007669"/>
    <property type="project" value="UniProtKB-KW"/>
</dbReference>
<dbReference type="FunFam" id="1.20.1560.10:FF:000003">
    <property type="entry name" value="ABC transporter C family member 10"/>
    <property type="match status" value="1"/>
</dbReference>
<dbReference type="PANTHER" id="PTHR24223:SF222">
    <property type="entry name" value="OS01G0902100 PROTEIN"/>
    <property type="match status" value="1"/>
</dbReference>
<protein>
    <recommendedName>
        <fullName evidence="8">ABC transmembrane type-1 domain-containing protein</fullName>
    </recommendedName>
</protein>
<dbReference type="AlphaFoldDB" id="A0ABC8QX88"/>
<dbReference type="PANTHER" id="PTHR24223">
    <property type="entry name" value="ATP-BINDING CASSETTE SUB-FAMILY C"/>
    <property type="match status" value="1"/>
</dbReference>
<keyword evidence="1" id="KW-0813">Transport</keyword>
<dbReference type="Pfam" id="PF00664">
    <property type="entry name" value="ABC_membrane"/>
    <property type="match status" value="1"/>
</dbReference>
<dbReference type="InterPro" id="IPR050173">
    <property type="entry name" value="ABC_transporter_C-like"/>
</dbReference>
<evidence type="ECO:0000256" key="7">
    <source>
        <dbReference type="SAM" id="Phobius"/>
    </source>
</evidence>
<sequence>MVVILALTILYRNLGFAPSIAALSATIFVMVSNTPLANMQERLHSKIMEAKDSRIKATSETLRSMRVLKLHSWESTFLKKLLKLRETERSWLKKYLYTCSAVAFLFWASPTLVSVVTFGVCIVLGTPLTSATVLSAIATFRILQEPINNLPELISVIAQTKVSLDRIQEFIKGKDQKKLFTVSL</sequence>
<accession>A0ABC8QX88</accession>
<feature type="transmembrane region" description="Helical" evidence="7">
    <location>
        <begin position="20"/>
        <end position="38"/>
    </location>
</feature>
<keyword evidence="2 7" id="KW-0812">Transmembrane</keyword>
<keyword evidence="3" id="KW-0547">Nucleotide-binding</keyword>
<organism evidence="9 10">
    <name type="scientific">Ilex paraguariensis</name>
    <name type="common">yerba mate</name>
    <dbReference type="NCBI Taxonomy" id="185542"/>
    <lineage>
        <taxon>Eukaryota</taxon>
        <taxon>Viridiplantae</taxon>
        <taxon>Streptophyta</taxon>
        <taxon>Embryophyta</taxon>
        <taxon>Tracheophyta</taxon>
        <taxon>Spermatophyta</taxon>
        <taxon>Magnoliopsida</taxon>
        <taxon>eudicotyledons</taxon>
        <taxon>Gunneridae</taxon>
        <taxon>Pentapetalae</taxon>
        <taxon>asterids</taxon>
        <taxon>campanulids</taxon>
        <taxon>Aquifoliales</taxon>
        <taxon>Aquifoliaceae</taxon>
        <taxon>Ilex</taxon>
    </lineage>
</organism>
<dbReference type="Gene3D" id="1.20.1560.10">
    <property type="entry name" value="ABC transporter type 1, transmembrane domain"/>
    <property type="match status" value="1"/>
</dbReference>
<keyword evidence="4" id="KW-0067">ATP-binding</keyword>
<evidence type="ECO:0000313" key="9">
    <source>
        <dbReference type="EMBL" id="CAK9137376.1"/>
    </source>
</evidence>
<dbReference type="PROSITE" id="PS50929">
    <property type="entry name" value="ABC_TM1F"/>
    <property type="match status" value="1"/>
</dbReference>
<dbReference type="Proteomes" id="UP001642360">
    <property type="component" value="Unassembled WGS sequence"/>
</dbReference>
<dbReference type="InterPro" id="IPR011527">
    <property type="entry name" value="ABC1_TM_dom"/>
</dbReference>
<feature type="transmembrane region" description="Helical" evidence="7">
    <location>
        <begin position="95"/>
        <end position="116"/>
    </location>
</feature>
<evidence type="ECO:0000256" key="2">
    <source>
        <dbReference type="ARBA" id="ARBA00022692"/>
    </source>
</evidence>
<dbReference type="SUPFAM" id="SSF90123">
    <property type="entry name" value="ABC transporter transmembrane region"/>
    <property type="match status" value="1"/>
</dbReference>
<name>A0ABC8QX88_9AQUA</name>
<comment type="caution">
    <text evidence="9">The sequence shown here is derived from an EMBL/GenBank/DDBJ whole genome shotgun (WGS) entry which is preliminary data.</text>
</comment>
<evidence type="ECO:0000256" key="4">
    <source>
        <dbReference type="ARBA" id="ARBA00022840"/>
    </source>
</evidence>
<gene>
    <name evidence="9" type="ORF">ILEXP_LOCUS4400</name>
</gene>
<feature type="domain" description="ABC transmembrane type-1" evidence="8">
    <location>
        <begin position="1"/>
        <end position="159"/>
    </location>
</feature>
<proteinExistence type="predicted"/>
<evidence type="ECO:0000256" key="3">
    <source>
        <dbReference type="ARBA" id="ARBA00022741"/>
    </source>
</evidence>
<keyword evidence="5 7" id="KW-1133">Transmembrane helix</keyword>
<dbReference type="InterPro" id="IPR036640">
    <property type="entry name" value="ABC1_TM_sf"/>
</dbReference>
<evidence type="ECO:0000256" key="6">
    <source>
        <dbReference type="ARBA" id="ARBA00023136"/>
    </source>
</evidence>
<evidence type="ECO:0000259" key="8">
    <source>
        <dbReference type="PROSITE" id="PS50929"/>
    </source>
</evidence>
<dbReference type="EMBL" id="CAUOFW020000814">
    <property type="protein sequence ID" value="CAK9137376.1"/>
    <property type="molecule type" value="Genomic_DNA"/>
</dbReference>
<evidence type="ECO:0000256" key="5">
    <source>
        <dbReference type="ARBA" id="ARBA00022989"/>
    </source>
</evidence>
<keyword evidence="6 7" id="KW-0472">Membrane</keyword>
<evidence type="ECO:0000256" key="1">
    <source>
        <dbReference type="ARBA" id="ARBA00022448"/>
    </source>
</evidence>